<organism evidence="1 2">
    <name type="scientific">Candidatus Moanibacter tarae</name>
    <dbReference type="NCBI Taxonomy" id="2200854"/>
    <lineage>
        <taxon>Bacteria</taxon>
        <taxon>Pseudomonadati</taxon>
        <taxon>Verrucomicrobiota</taxon>
        <taxon>Opitutia</taxon>
        <taxon>Puniceicoccales</taxon>
        <taxon>Puniceicoccales incertae sedis</taxon>
        <taxon>Candidatus Moanibacter</taxon>
    </lineage>
</organism>
<dbReference type="InterPro" id="IPR042245">
    <property type="entry name" value="Tgt2/MlaC_sf"/>
</dbReference>
<dbReference type="PANTHER" id="PTHR36573">
    <property type="entry name" value="INTERMEMBRANE PHOSPHOLIPID TRANSPORT SYSTEM BINDING PROTEIN MLAC"/>
    <property type="match status" value="1"/>
</dbReference>
<dbReference type="InterPro" id="IPR017842">
    <property type="entry name" value="Hopanoid_biosyn-assoc_HpnM"/>
</dbReference>
<dbReference type="AlphaFoldDB" id="A0A2Z4ABQ8"/>
<dbReference type="Pfam" id="PF05494">
    <property type="entry name" value="MlaC"/>
    <property type="match status" value="1"/>
</dbReference>
<accession>A0A2Z4ABQ8</accession>
<evidence type="ECO:0000313" key="2">
    <source>
        <dbReference type="Proteomes" id="UP000247465"/>
    </source>
</evidence>
<name>A0A2Z4ABQ8_9BACT</name>
<evidence type="ECO:0000313" key="1">
    <source>
        <dbReference type="EMBL" id="AWT59311.1"/>
    </source>
</evidence>
<dbReference type="EMBL" id="CP029803">
    <property type="protein sequence ID" value="AWT59311.1"/>
    <property type="molecule type" value="Genomic_DNA"/>
</dbReference>
<sequence length="215" mass="24860">MNTTNSKKNTELVLASFFLLSVTLSAEEKPKAGPETVVHTLQSNLIDTMNLGPEFLFQGRYEKLGPVILQTHHIPYIARLTIGRYWKEINHQERREFIDRFGEYVVSDYASKFKKSKGEYFKSVSEKELKRGRKLIVTDLCLDGGDTVRFNYILRQFEDNWKIINVIVKGISDLAMKRAEFTSIIEKNGFPALLIKLQENVEKIRQRSEGEKTLP</sequence>
<dbReference type="NCBIfam" id="TIGR03481">
    <property type="entry name" value="HpnM"/>
    <property type="match status" value="1"/>
</dbReference>
<dbReference type="Proteomes" id="UP000247465">
    <property type="component" value="Chromosome"/>
</dbReference>
<reference evidence="1 2" key="1">
    <citation type="submission" date="2018-06" db="EMBL/GenBank/DDBJ databases">
        <title>Draft Genome Sequence of a Novel Marine Bacterium Related to the Verrucomicrobia.</title>
        <authorList>
            <person name="Vosseberg J."/>
            <person name="Martijn J."/>
            <person name="Ettema T.J.G."/>
        </authorList>
    </citation>
    <scope>NUCLEOTIDE SEQUENCE [LARGE SCALE GENOMIC DNA]</scope>
    <source>
        <strain evidence="1">TARA_B100001123</strain>
    </source>
</reference>
<dbReference type="InterPro" id="IPR008869">
    <property type="entry name" value="MlaC/ttg2D"/>
</dbReference>
<dbReference type="Gene3D" id="3.10.450.710">
    <property type="entry name" value="Tgt2/MlaC"/>
    <property type="match status" value="1"/>
</dbReference>
<dbReference type="PANTHER" id="PTHR36573:SF1">
    <property type="entry name" value="INTERMEMBRANE PHOSPHOLIPID TRANSPORT SYSTEM BINDING PROTEIN MLAC"/>
    <property type="match status" value="1"/>
</dbReference>
<dbReference type="KEGG" id="mtar:DF168_00496"/>
<protein>
    <submittedName>
        <fullName evidence="1">Putative phospholipid-binding protein MlaC</fullName>
    </submittedName>
</protein>
<gene>
    <name evidence="1" type="primary">mlaC</name>
    <name evidence="1" type="ORF">DF168_00496</name>
</gene>
<proteinExistence type="predicted"/>